<feature type="domain" description="Zn(2)-C6 fungal-type" evidence="2">
    <location>
        <begin position="10"/>
        <end position="39"/>
    </location>
</feature>
<dbReference type="PANTHER" id="PTHR38791">
    <property type="entry name" value="ZN(II)2CYS6 TRANSCRIPTION FACTOR (EUROFUNG)-RELATED-RELATED"/>
    <property type="match status" value="1"/>
</dbReference>
<dbReference type="InterPro" id="IPR036864">
    <property type="entry name" value="Zn2-C6_fun-type_DNA-bd_sf"/>
</dbReference>
<keyword evidence="4" id="KW-1185">Reference proteome</keyword>
<dbReference type="Gene3D" id="4.10.240.10">
    <property type="entry name" value="Zn(2)-C6 fungal-type DNA-binding domain"/>
    <property type="match status" value="1"/>
</dbReference>
<evidence type="ECO:0000313" key="3">
    <source>
        <dbReference type="EMBL" id="KAL3421177.1"/>
    </source>
</evidence>
<comment type="caution">
    <text evidence="3">The sequence shown here is derived from an EMBL/GenBank/DDBJ whole genome shotgun (WGS) entry which is preliminary data.</text>
</comment>
<dbReference type="CDD" id="cd00067">
    <property type="entry name" value="GAL4"/>
    <property type="match status" value="1"/>
</dbReference>
<evidence type="ECO:0000259" key="2">
    <source>
        <dbReference type="PROSITE" id="PS50048"/>
    </source>
</evidence>
<dbReference type="PANTHER" id="PTHR38791:SF5">
    <property type="entry name" value="TRANSCRIPTION FACTOR DBAG-RELATED"/>
    <property type="match status" value="1"/>
</dbReference>
<dbReference type="Proteomes" id="UP001629113">
    <property type="component" value="Unassembled WGS sequence"/>
</dbReference>
<gene>
    <name evidence="3" type="ORF">PVAG01_07622</name>
</gene>
<keyword evidence="1" id="KW-0539">Nucleus</keyword>
<accession>A0ABR4PDE1</accession>
<sequence length="580" mass="64715">MVFCGKPSKSCQACREKKTRCDRALPECSQCIRTNRPCSGYRDQLDLMFRHESDVVAKKSKTKRTKSKSVCKKQPTYPMSNTSDVTYANSDLVGPSIVTIPSHTMQPSIEEVAGAFFNTHYEMRSVGGSFDFFNFDNLDTLCTPQDMDGHLVACINAVGLAGFANTVHSSVLMRKALCDYSAAIKLTNAALQSPTEVTKDSTLFSVIILSIFETVTGSSQSSFQAWTEHTKGASTLVKLRGRDQFKTHAGRRLFLQITSNLMISCIQRTARVPEYISELRIEAEKYVESSNPAWKMSKIIIDCSNFRAGVVNGSITGPQQIINEASEIDRRFVEIFCNIPQSWHYNIVHTDEYPELIWNGVYHSYQNYWIAQVWNAMRTCRILLHEIIHSQLKLILADSPVPFIEQECLILYQNSCNILFETRSDILASVAEHTKTKITNSAAHQHSLYTELEDPTNASALLGTRGYFVLWPLYLVGSMDLSTPEIRAWVANRLRLLADETGIKQAAVLAEFVGRYQVISAWDRDVKWNGLEGTMIPFLDDSSGDVCGGFVEGVGDVNEVGGGRSDATDGSAKALRVLSY</sequence>
<dbReference type="SMART" id="SM00066">
    <property type="entry name" value="GAL4"/>
    <property type="match status" value="1"/>
</dbReference>
<proteinExistence type="predicted"/>
<name>A0ABR4PDE1_9HELO</name>
<dbReference type="PROSITE" id="PS50048">
    <property type="entry name" value="ZN2_CY6_FUNGAL_2"/>
    <property type="match status" value="1"/>
</dbReference>
<dbReference type="SUPFAM" id="SSF57701">
    <property type="entry name" value="Zn2/Cys6 DNA-binding domain"/>
    <property type="match status" value="1"/>
</dbReference>
<protein>
    <recommendedName>
        <fullName evidence="2">Zn(2)-C6 fungal-type domain-containing protein</fullName>
    </recommendedName>
</protein>
<dbReference type="EMBL" id="JBFCZG010000006">
    <property type="protein sequence ID" value="KAL3421177.1"/>
    <property type="molecule type" value="Genomic_DNA"/>
</dbReference>
<reference evidence="3 4" key="1">
    <citation type="submission" date="2024-06" db="EMBL/GenBank/DDBJ databases">
        <title>Complete genome of Phlyctema vagabunda strain 19-DSS-EL-015.</title>
        <authorList>
            <person name="Fiorenzani C."/>
        </authorList>
    </citation>
    <scope>NUCLEOTIDE SEQUENCE [LARGE SCALE GENOMIC DNA]</scope>
    <source>
        <strain evidence="3 4">19-DSS-EL-015</strain>
    </source>
</reference>
<organism evidence="3 4">
    <name type="scientific">Phlyctema vagabunda</name>
    <dbReference type="NCBI Taxonomy" id="108571"/>
    <lineage>
        <taxon>Eukaryota</taxon>
        <taxon>Fungi</taxon>
        <taxon>Dikarya</taxon>
        <taxon>Ascomycota</taxon>
        <taxon>Pezizomycotina</taxon>
        <taxon>Leotiomycetes</taxon>
        <taxon>Helotiales</taxon>
        <taxon>Dermateaceae</taxon>
        <taxon>Phlyctema</taxon>
    </lineage>
</organism>
<dbReference type="PROSITE" id="PS00463">
    <property type="entry name" value="ZN2_CY6_FUNGAL_1"/>
    <property type="match status" value="1"/>
</dbReference>
<evidence type="ECO:0000313" key="4">
    <source>
        <dbReference type="Proteomes" id="UP001629113"/>
    </source>
</evidence>
<dbReference type="InterPro" id="IPR053175">
    <property type="entry name" value="DHMBA_Reg_Transcription_Factor"/>
</dbReference>
<dbReference type="Pfam" id="PF00172">
    <property type="entry name" value="Zn_clus"/>
    <property type="match status" value="1"/>
</dbReference>
<evidence type="ECO:0000256" key="1">
    <source>
        <dbReference type="ARBA" id="ARBA00023242"/>
    </source>
</evidence>
<dbReference type="InterPro" id="IPR001138">
    <property type="entry name" value="Zn2Cys6_DnaBD"/>
</dbReference>